<proteinExistence type="predicted"/>
<reference evidence="1" key="2">
    <citation type="submission" date="2019-06" db="EMBL/GenBank/DDBJ databases">
        <title>Genomics analysis of Aphanomyces spp. identifies a new class of oomycete effector associated with host adaptation.</title>
        <authorList>
            <person name="Gaulin E."/>
        </authorList>
    </citation>
    <scope>NUCLEOTIDE SEQUENCE</scope>
    <source>
        <strain evidence="1">CBS 578.67</strain>
    </source>
</reference>
<reference evidence="2 3" key="1">
    <citation type="submission" date="2019-03" db="EMBL/GenBank/DDBJ databases">
        <authorList>
            <person name="Gaulin E."/>
            <person name="Dumas B."/>
        </authorList>
    </citation>
    <scope>NUCLEOTIDE SEQUENCE [LARGE SCALE GENOMIC DNA]</scope>
    <source>
        <strain evidence="2">CBS 568.67</strain>
    </source>
</reference>
<accession>A0A485KNW1</accession>
<dbReference type="Proteomes" id="UP000332933">
    <property type="component" value="Unassembled WGS sequence"/>
</dbReference>
<dbReference type="PANTHER" id="PTHR46586">
    <property type="entry name" value="ANKYRIN REPEAT-CONTAINING PROTEIN"/>
    <property type="match status" value="1"/>
</dbReference>
<evidence type="ECO:0000313" key="2">
    <source>
        <dbReference type="EMBL" id="VFT86521.1"/>
    </source>
</evidence>
<dbReference type="InterPro" id="IPR036770">
    <property type="entry name" value="Ankyrin_rpt-contain_sf"/>
</dbReference>
<evidence type="ECO:0000313" key="1">
    <source>
        <dbReference type="EMBL" id="KAF0699801.1"/>
    </source>
</evidence>
<dbReference type="EMBL" id="CAADRA010005175">
    <property type="protein sequence ID" value="VFT86521.1"/>
    <property type="molecule type" value="Genomic_DNA"/>
</dbReference>
<dbReference type="Gene3D" id="1.25.40.20">
    <property type="entry name" value="Ankyrin repeat-containing domain"/>
    <property type="match status" value="1"/>
</dbReference>
<dbReference type="Pfam" id="PF12796">
    <property type="entry name" value="Ank_2"/>
    <property type="match status" value="2"/>
</dbReference>
<gene>
    <name evidence="2" type="primary">Aste57867_9642</name>
    <name evidence="1" type="ORF">As57867_009604</name>
    <name evidence="2" type="ORF">ASTE57867_9642</name>
</gene>
<protein>
    <submittedName>
        <fullName evidence="2">Aste57867_9642 protein</fullName>
    </submittedName>
</protein>
<dbReference type="SUPFAM" id="SSF48403">
    <property type="entry name" value="Ankyrin repeat"/>
    <property type="match status" value="1"/>
</dbReference>
<organism evidence="2 3">
    <name type="scientific">Aphanomyces stellatus</name>
    <dbReference type="NCBI Taxonomy" id="120398"/>
    <lineage>
        <taxon>Eukaryota</taxon>
        <taxon>Sar</taxon>
        <taxon>Stramenopiles</taxon>
        <taxon>Oomycota</taxon>
        <taxon>Saprolegniomycetes</taxon>
        <taxon>Saprolegniales</taxon>
        <taxon>Verrucalvaceae</taxon>
        <taxon>Aphanomyces</taxon>
    </lineage>
</organism>
<evidence type="ECO:0000313" key="3">
    <source>
        <dbReference type="Proteomes" id="UP000332933"/>
    </source>
</evidence>
<sequence>MAAAAGVLLHADLLPLVGQFQDGENIDMHPLRSFASQSQRSLSYLELGPQVSYFNAELTSTIDGFRALLLPWLRDYGLVRLPRLLASMAPIMEAFVLVQAVVHGDEAMVAWLFQHSCVTSSSAYPLVDVASWANQLSMLAFLHRDLPTVRGTANAMDIAARDGHLPIVEFLHRHRTEGCSPQAINLAARFNHLNIVMFLHENRSEGCTTDALVWAAAHGHLDMVRFLLLHDHPGLHTPAAMDSAAQHGYLAVVQLLHDMGQTCTTNAMDYAALNGHLDVLVFLHTHRTEGATTRATSFAAAAGHFQVVRFLREHKYAANLKTALQNARKNGHVDIARYLSDSSDLMTGYMGVLAMNV</sequence>
<dbReference type="OrthoDB" id="60165at2759"/>
<name>A0A485KNW1_9STRA</name>
<keyword evidence="3" id="KW-1185">Reference proteome</keyword>
<dbReference type="InterPro" id="IPR002110">
    <property type="entry name" value="Ankyrin_rpt"/>
</dbReference>
<dbReference type="PANTHER" id="PTHR46586:SF3">
    <property type="entry name" value="ANKYRIN REPEAT-CONTAINING PROTEIN"/>
    <property type="match status" value="1"/>
</dbReference>
<dbReference type="InterPro" id="IPR052050">
    <property type="entry name" value="SecEffector_AnkRepeat"/>
</dbReference>
<dbReference type="AlphaFoldDB" id="A0A485KNW1"/>
<dbReference type="EMBL" id="VJMH01005154">
    <property type="protein sequence ID" value="KAF0699801.1"/>
    <property type="molecule type" value="Genomic_DNA"/>
</dbReference>